<organism evidence="4 5">
    <name type="scientific">Bacillus songklensis</name>
    <dbReference type="NCBI Taxonomy" id="1069116"/>
    <lineage>
        <taxon>Bacteria</taxon>
        <taxon>Bacillati</taxon>
        <taxon>Bacillota</taxon>
        <taxon>Bacilli</taxon>
        <taxon>Bacillales</taxon>
        <taxon>Bacillaceae</taxon>
        <taxon>Bacillus</taxon>
    </lineage>
</organism>
<dbReference type="InterPro" id="IPR025269">
    <property type="entry name" value="SAM-like_dom"/>
</dbReference>
<dbReference type="Proteomes" id="UP001595752">
    <property type="component" value="Unassembled WGS sequence"/>
</dbReference>
<dbReference type="InterPro" id="IPR044068">
    <property type="entry name" value="CB"/>
</dbReference>
<name>A0ABV8AXH6_9BACI</name>
<gene>
    <name evidence="4" type="ORF">ACFOU2_01520</name>
</gene>
<keyword evidence="1 2" id="KW-0238">DNA-binding</keyword>
<evidence type="ECO:0000313" key="5">
    <source>
        <dbReference type="Proteomes" id="UP001595752"/>
    </source>
</evidence>
<dbReference type="RefSeq" id="WP_377911587.1">
    <property type="nucleotide sequence ID" value="NZ_JBHRZT010000007.1"/>
</dbReference>
<accession>A0ABV8AXH6</accession>
<dbReference type="InterPro" id="IPR011010">
    <property type="entry name" value="DNA_brk_join_enz"/>
</dbReference>
<dbReference type="SUPFAM" id="SSF56349">
    <property type="entry name" value="DNA breaking-rejoining enzymes"/>
    <property type="match status" value="1"/>
</dbReference>
<dbReference type="EMBL" id="JBHRZT010000007">
    <property type="protein sequence ID" value="MFC3882275.1"/>
    <property type="molecule type" value="Genomic_DNA"/>
</dbReference>
<evidence type="ECO:0000256" key="2">
    <source>
        <dbReference type="PROSITE-ProRule" id="PRU01248"/>
    </source>
</evidence>
<evidence type="ECO:0000313" key="4">
    <source>
        <dbReference type="EMBL" id="MFC3882275.1"/>
    </source>
</evidence>
<dbReference type="InterPro" id="IPR010998">
    <property type="entry name" value="Integrase_recombinase_N"/>
</dbReference>
<proteinExistence type="predicted"/>
<dbReference type="Gene3D" id="1.10.150.130">
    <property type="match status" value="1"/>
</dbReference>
<dbReference type="Pfam" id="PF13102">
    <property type="entry name" value="Phage_int_SAM_5"/>
    <property type="match status" value="1"/>
</dbReference>
<feature type="domain" description="Core-binding (CB)" evidence="3">
    <location>
        <begin position="1"/>
        <end position="87"/>
    </location>
</feature>
<evidence type="ECO:0000259" key="3">
    <source>
        <dbReference type="PROSITE" id="PS51900"/>
    </source>
</evidence>
<reference evidence="5" key="1">
    <citation type="journal article" date="2019" name="Int. J. Syst. Evol. Microbiol.">
        <title>The Global Catalogue of Microorganisms (GCM) 10K type strain sequencing project: providing services to taxonomists for standard genome sequencing and annotation.</title>
        <authorList>
            <consortium name="The Broad Institute Genomics Platform"/>
            <consortium name="The Broad Institute Genome Sequencing Center for Infectious Disease"/>
            <person name="Wu L."/>
            <person name="Ma J."/>
        </authorList>
    </citation>
    <scope>NUCLEOTIDE SEQUENCE [LARGE SCALE GENOMIC DNA]</scope>
    <source>
        <strain evidence="5">CCUG 61889</strain>
    </source>
</reference>
<sequence length="102" mass="12363">MLLEDVLEEYLYHCQAKEYSEKTMKNKRQEYKQLKFFLKEKRAITELESITSHDLKAYLRFKQKDGLQPQSIVSMFKMIKAFKINKGENYLLYQSIVVNEYH</sequence>
<evidence type="ECO:0000256" key="1">
    <source>
        <dbReference type="ARBA" id="ARBA00023125"/>
    </source>
</evidence>
<keyword evidence="5" id="KW-1185">Reference proteome</keyword>
<dbReference type="PROSITE" id="PS51900">
    <property type="entry name" value="CB"/>
    <property type="match status" value="1"/>
</dbReference>
<protein>
    <submittedName>
        <fullName evidence="4">Phage integrase SAM-like domain-containing protein</fullName>
    </submittedName>
</protein>
<comment type="caution">
    <text evidence="4">The sequence shown here is derived from an EMBL/GenBank/DDBJ whole genome shotgun (WGS) entry which is preliminary data.</text>
</comment>